<dbReference type="PANTHER" id="PTHR30136:SF35">
    <property type="entry name" value="HTH-TYPE TRANSCRIPTIONAL REGULATOR RV1719"/>
    <property type="match status" value="1"/>
</dbReference>
<dbReference type="InterPro" id="IPR050707">
    <property type="entry name" value="HTH_MetabolicPath_Reg"/>
</dbReference>
<protein>
    <submittedName>
        <fullName evidence="7">IclR family transcriptional regulator</fullName>
    </submittedName>
</protein>
<evidence type="ECO:0000259" key="6">
    <source>
        <dbReference type="PROSITE" id="PS51078"/>
    </source>
</evidence>
<name>A0A4Q1HFM6_9BURK</name>
<evidence type="ECO:0000313" key="7">
    <source>
        <dbReference type="EMBL" id="RXN85903.1"/>
    </source>
</evidence>
<dbReference type="SMART" id="SM00346">
    <property type="entry name" value="HTH_ICLR"/>
    <property type="match status" value="1"/>
</dbReference>
<evidence type="ECO:0000256" key="1">
    <source>
        <dbReference type="ARBA" id="ARBA00023015"/>
    </source>
</evidence>
<feature type="region of interest" description="Disordered" evidence="4">
    <location>
        <begin position="16"/>
        <end position="41"/>
    </location>
</feature>
<dbReference type="OrthoDB" id="8771130at2"/>
<dbReference type="FunFam" id="1.10.10.10:FF:000056">
    <property type="entry name" value="IclR family transcriptional regulator"/>
    <property type="match status" value="1"/>
</dbReference>
<dbReference type="GO" id="GO:0003700">
    <property type="term" value="F:DNA-binding transcription factor activity"/>
    <property type="evidence" value="ECO:0007669"/>
    <property type="project" value="TreeGrafter"/>
</dbReference>
<gene>
    <name evidence="7" type="ORF">C7R54_19230</name>
</gene>
<dbReference type="Pfam" id="PF01614">
    <property type="entry name" value="IclR_C"/>
    <property type="match status" value="2"/>
</dbReference>
<dbReference type="GO" id="GO:0045892">
    <property type="term" value="P:negative regulation of DNA-templated transcription"/>
    <property type="evidence" value="ECO:0007669"/>
    <property type="project" value="TreeGrafter"/>
</dbReference>
<reference evidence="7 8" key="1">
    <citation type="journal article" date="2017" name="Int. J. Syst. Evol. Microbiol.">
        <title>Achromobacter aloeverae sp. nov., isolated from the root of Aloe vera (L.) Burm.f.</title>
        <authorList>
            <person name="Kuncharoen N."/>
            <person name="Muramatsu Y."/>
            <person name="Shibata C."/>
            <person name="Kamakura Y."/>
            <person name="Nakagawa Y."/>
            <person name="Tanasupawat S."/>
        </authorList>
    </citation>
    <scope>NUCLEOTIDE SEQUENCE [LARGE SCALE GENOMIC DNA]</scope>
    <source>
        <strain evidence="7 8">AVA-1</strain>
    </source>
</reference>
<accession>A0A4Q1HFM6</accession>
<dbReference type="EMBL" id="PYAL01000006">
    <property type="protein sequence ID" value="RXN85903.1"/>
    <property type="molecule type" value="Genomic_DNA"/>
</dbReference>
<keyword evidence="8" id="KW-1185">Reference proteome</keyword>
<evidence type="ECO:0000256" key="2">
    <source>
        <dbReference type="ARBA" id="ARBA00023125"/>
    </source>
</evidence>
<dbReference type="InterPro" id="IPR029016">
    <property type="entry name" value="GAF-like_dom_sf"/>
</dbReference>
<dbReference type="InterPro" id="IPR036390">
    <property type="entry name" value="WH_DNA-bd_sf"/>
</dbReference>
<feature type="domain" description="IclR-ED" evidence="6">
    <location>
        <begin position="108"/>
        <end position="266"/>
    </location>
</feature>
<dbReference type="PANTHER" id="PTHR30136">
    <property type="entry name" value="HELIX-TURN-HELIX TRANSCRIPTIONAL REGULATOR, ICLR FAMILY"/>
    <property type="match status" value="1"/>
</dbReference>
<keyword evidence="1" id="KW-0805">Transcription regulation</keyword>
<evidence type="ECO:0000313" key="8">
    <source>
        <dbReference type="Proteomes" id="UP000290849"/>
    </source>
</evidence>
<comment type="caution">
    <text evidence="7">The sequence shown here is derived from an EMBL/GenBank/DDBJ whole genome shotgun (WGS) entry which is preliminary data.</text>
</comment>
<sequence length="283" mass="30809">MAGTISVRLADRYKIGARTSAPRPSRQARTDMEQDTAMSENPDELVTAATRALAILDVFSMEEPHLGLSEIARRVGLAKTTALRLLKTLEASHYVARTDQAQWRLGPATASLGSRYTMAFDVRESIEPALRKLSDETGEDMSFFVRDGDRRIRLVKVRCPQAQHNSARVGEAMPLDRGASGLVLLAFMGETGPLYDEIRARGYHVTVGEARRTSASIAVPVFGNRWRVAGALCIGMPASPGVAPRLQAYAPRLLQAAQSLSAMLSYDAGAARHAGRPRATWHP</sequence>
<keyword evidence="3" id="KW-0804">Transcription</keyword>
<evidence type="ECO:0000256" key="4">
    <source>
        <dbReference type="SAM" id="MobiDB-lite"/>
    </source>
</evidence>
<evidence type="ECO:0000256" key="3">
    <source>
        <dbReference type="ARBA" id="ARBA00023163"/>
    </source>
</evidence>
<dbReference type="Proteomes" id="UP000290849">
    <property type="component" value="Unassembled WGS sequence"/>
</dbReference>
<evidence type="ECO:0000259" key="5">
    <source>
        <dbReference type="PROSITE" id="PS51077"/>
    </source>
</evidence>
<dbReference type="AlphaFoldDB" id="A0A4Q1HFM6"/>
<dbReference type="SUPFAM" id="SSF55781">
    <property type="entry name" value="GAF domain-like"/>
    <property type="match status" value="1"/>
</dbReference>
<dbReference type="InterPro" id="IPR036388">
    <property type="entry name" value="WH-like_DNA-bd_sf"/>
</dbReference>
<dbReference type="SUPFAM" id="SSF46785">
    <property type="entry name" value="Winged helix' DNA-binding domain"/>
    <property type="match status" value="1"/>
</dbReference>
<dbReference type="Gene3D" id="1.10.10.10">
    <property type="entry name" value="Winged helix-like DNA-binding domain superfamily/Winged helix DNA-binding domain"/>
    <property type="match status" value="1"/>
</dbReference>
<dbReference type="PROSITE" id="PS51077">
    <property type="entry name" value="HTH_ICLR"/>
    <property type="match status" value="1"/>
</dbReference>
<dbReference type="PROSITE" id="PS51078">
    <property type="entry name" value="ICLR_ED"/>
    <property type="match status" value="1"/>
</dbReference>
<dbReference type="InterPro" id="IPR014757">
    <property type="entry name" value="Tscrpt_reg_IclR_C"/>
</dbReference>
<organism evidence="7 8">
    <name type="scientific">Achromobacter aloeverae</name>
    <dbReference type="NCBI Taxonomy" id="1750518"/>
    <lineage>
        <taxon>Bacteria</taxon>
        <taxon>Pseudomonadati</taxon>
        <taxon>Pseudomonadota</taxon>
        <taxon>Betaproteobacteria</taxon>
        <taxon>Burkholderiales</taxon>
        <taxon>Alcaligenaceae</taxon>
        <taxon>Achromobacter</taxon>
    </lineage>
</organism>
<dbReference type="Pfam" id="PF09339">
    <property type="entry name" value="HTH_IclR"/>
    <property type="match status" value="1"/>
</dbReference>
<dbReference type="InterPro" id="IPR005471">
    <property type="entry name" value="Tscrpt_reg_IclR_N"/>
</dbReference>
<proteinExistence type="predicted"/>
<dbReference type="Gene3D" id="3.30.450.40">
    <property type="match status" value="2"/>
</dbReference>
<dbReference type="GO" id="GO:0003677">
    <property type="term" value="F:DNA binding"/>
    <property type="evidence" value="ECO:0007669"/>
    <property type="project" value="UniProtKB-KW"/>
</dbReference>
<feature type="domain" description="HTH iclR-type" evidence="5">
    <location>
        <begin position="46"/>
        <end position="107"/>
    </location>
</feature>
<keyword evidence="2" id="KW-0238">DNA-binding</keyword>